<comment type="similarity">
    <text evidence="1">Belongs to the SNF7 family.</text>
</comment>
<dbReference type="AlphaFoldDB" id="A0ABD6E1G6"/>
<dbReference type="PANTHER" id="PTHR10476">
    <property type="entry name" value="CHARGED MULTIVESICULAR BODY PROTEIN"/>
    <property type="match status" value="1"/>
</dbReference>
<organism evidence="3 4">
    <name type="scientific">Gnathostoma spinigerum</name>
    <dbReference type="NCBI Taxonomy" id="75299"/>
    <lineage>
        <taxon>Eukaryota</taxon>
        <taxon>Metazoa</taxon>
        <taxon>Ecdysozoa</taxon>
        <taxon>Nematoda</taxon>
        <taxon>Chromadorea</taxon>
        <taxon>Rhabditida</taxon>
        <taxon>Spirurina</taxon>
        <taxon>Gnathostomatomorpha</taxon>
        <taxon>Gnathostomatoidea</taxon>
        <taxon>Gnathostomatidae</taxon>
        <taxon>Gnathostoma</taxon>
    </lineage>
</organism>
<keyword evidence="4" id="KW-1185">Reference proteome</keyword>
<dbReference type="Proteomes" id="UP001608902">
    <property type="component" value="Unassembled WGS sequence"/>
</dbReference>
<dbReference type="Pfam" id="PF03357">
    <property type="entry name" value="Snf7"/>
    <property type="match status" value="1"/>
</dbReference>
<accession>A0ABD6E1G6</accession>
<evidence type="ECO:0000256" key="1">
    <source>
        <dbReference type="ARBA" id="ARBA00006190"/>
    </source>
</evidence>
<sequence length="212" mass="23854">MSWFKKSDPKKNLRDNNRALRRTNREIGHDRKELERREEELKLEIKKCAKSGRLDACAPLAKQLLQIRKQKTQNVTLSAKISSLNAQNTHMYSIGKMASAMGKTAQTMTTVEKQMPADKVVKQMQEFVAAQERFGVTDEMVNESLDAMLDEPEDEEEQRAIINQVLDEIGIDINAQLSKVPSIPSSTGAGVREASNPLSNEDIEKMLANLRA</sequence>
<evidence type="ECO:0000313" key="3">
    <source>
        <dbReference type="EMBL" id="MFH4973368.1"/>
    </source>
</evidence>
<evidence type="ECO:0000256" key="2">
    <source>
        <dbReference type="SAM" id="MobiDB-lite"/>
    </source>
</evidence>
<comment type="caution">
    <text evidence="3">The sequence shown here is derived from an EMBL/GenBank/DDBJ whole genome shotgun (WGS) entry which is preliminary data.</text>
</comment>
<protein>
    <submittedName>
        <fullName evidence="3">Uncharacterized protein</fullName>
    </submittedName>
</protein>
<proteinExistence type="inferred from homology"/>
<reference evidence="3 4" key="1">
    <citation type="submission" date="2024-08" db="EMBL/GenBank/DDBJ databases">
        <title>Gnathostoma spinigerum genome.</title>
        <authorList>
            <person name="Gonzalez-Bertolin B."/>
            <person name="Monzon S."/>
            <person name="Zaballos A."/>
            <person name="Jimenez P."/>
            <person name="Dekumyoy P."/>
            <person name="Varona S."/>
            <person name="Cuesta I."/>
            <person name="Sumanam S."/>
            <person name="Adisakwattana P."/>
            <person name="Gasser R.B."/>
            <person name="Hernandez-Gonzalez A."/>
            <person name="Young N.D."/>
            <person name="Perteguer M.J."/>
        </authorList>
    </citation>
    <scope>NUCLEOTIDE SEQUENCE [LARGE SCALE GENOMIC DNA]</scope>
    <source>
        <strain evidence="3">AL3</strain>
        <tissue evidence="3">Liver</tissue>
    </source>
</reference>
<feature type="region of interest" description="Disordered" evidence="2">
    <location>
        <begin position="1"/>
        <end position="24"/>
    </location>
</feature>
<name>A0ABD6E1G6_9BILA</name>
<dbReference type="InterPro" id="IPR005024">
    <property type="entry name" value="Snf7_fam"/>
</dbReference>
<dbReference type="EMBL" id="JBGFUD010000017">
    <property type="protein sequence ID" value="MFH4973368.1"/>
    <property type="molecule type" value="Genomic_DNA"/>
</dbReference>
<evidence type="ECO:0000313" key="4">
    <source>
        <dbReference type="Proteomes" id="UP001608902"/>
    </source>
</evidence>
<gene>
    <name evidence="3" type="ORF">AB6A40_000077</name>
</gene>
<dbReference type="Gene3D" id="6.10.140.1230">
    <property type="match status" value="1"/>
</dbReference>